<dbReference type="Proteomes" id="UP000599383">
    <property type="component" value="Unassembled WGS sequence"/>
</dbReference>
<reference evidence="2 3" key="1">
    <citation type="submission" date="2019-12" db="EMBL/GenBank/DDBJ databases">
        <title>Ruegeria JWLKs population differentiation of coral mucus and skeleton niches.</title>
        <authorList>
            <person name="Luo D."/>
        </authorList>
    </citation>
    <scope>NUCLEOTIDE SEQUENCE [LARGE SCALE GENOMIC DNA]</scope>
    <source>
        <strain evidence="2 3">HKCCD6238</strain>
    </source>
</reference>
<evidence type="ECO:0000313" key="2">
    <source>
        <dbReference type="EMBL" id="NOD29689.1"/>
    </source>
</evidence>
<feature type="signal peptide" evidence="1">
    <location>
        <begin position="1"/>
        <end position="24"/>
    </location>
</feature>
<gene>
    <name evidence="2" type="ORF">GS617_05365</name>
</gene>
<evidence type="ECO:0000313" key="3">
    <source>
        <dbReference type="Proteomes" id="UP000599383"/>
    </source>
</evidence>
<evidence type="ECO:0000256" key="1">
    <source>
        <dbReference type="SAM" id="SignalP"/>
    </source>
</evidence>
<proteinExistence type="predicted"/>
<organism evidence="2 3">
    <name type="scientific">Ruegeria atlantica</name>
    <dbReference type="NCBI Taxonomy" id="81569"/>
    <lineage>
        <taxon>Bacteria</taxon>
        <taxon>Pseudomonadati</taxon>
        <taxon>Pseudomonadota</taxon>
        <taxon>Alphaproteobacteria</taxon>
        <taxon>Rhodobacterales</taxon>
        <taxon>Roseobacteraceae</taxon>
        <taxon>Ruegeria</taxon>
    </lineage>
</organism>
<sequence>MNYLESKVKVALLAAALFSVSVCAMSDEAWAATGSERHPVNCATAEGDLRAIASEKKHAEDKQLESIAAITPAGALLGLVTGTEQKRLQMLSGDYVKQLDARAAEIKETCNLN</sequence>
<feature type="chain" id="PRO_5045657665" evidence="1">
    <location>
        <begin position="25"/>
        <end position="113"/>
    </location>
</feature>
<keyword evidence="3" id="KW-1185">Reference proteome</keyword>
<keyword evidence="1" id="KW-0732">Signal</keyword>
<dbReference type="EMBL" id="WVQY01000001">
    <property type="protein sequence ID" value="NOD29689.1"/>
    <property type="molecule type" value="Genomic_DNA"/>
</dbReference>
<name>A0ABX1W8S2_9RHOB</name>
<comment type="caution">
    <text evidence="2">The sequence shown here is derived from an EMBL/GenBank/DDBJ whole genome shotgun (WGS) entry which is preliminary data.</text>
</comment>
<protein>
    <submittedName>
        <fullName evidence="2">Uncharacterized protein</fullName>
    </submittedName>
</protein>
<accession>A0ABX1W8S2</accession>